<feature type="active site" description="Proton acceptor" evidence="7">
    <location>
        <position position="206"/>
    </location>
</feature>
<evidence type="ECO:0000256" key="6">
    <source>
        <dbReference type="PIRNR" id="PIRNR001123"/>
    </source>
</evidence>
<feature type="binding site" evidence="8">
    <location>
        <position position="313"/>
    </location>
    <ligand>
        <name>Zn(2+)</name>
        <dbReference type="ChEBI" id="CHEBI:29105"/>
        <label>2</label>
    </ligand>
</feature>
<feature type="binding site" evidence="8">
    <location>
        <position position="229"/>
    </location>
    <ligand>
        <name>Zn(2+)</name>
        <dbReference type="ChEBI" id="CHEBI:29105"/>
        <label>1</label>
    </ligand>
</feature>
<organism evidence="9 10">
    <name type="scientific">Andreesenia angusta</name>
    <dbReference type="NCBI Taxonomy" id="39480"/>
    <lineage>
        <taxon>Bacteria</taxon>
        <taxon>Bacillati</taxon>
        <taxon>Bacillota</taxon>
        <taxon>Tissierellia</taxon>
        <taxon>Tissierellales</taxon>
        <taxon>Gottschalkiaceae</taxon>
        <taxon>Andreesenia</taxon>
    </lineage>
</organism>
<evidence type="ECO:0000313" key="10">
    <source>
        <dbReference type="Proteomes" id="UP000180254"/>
    </source>
</evidence>
<feature type="binding site" evidence="8">
    <location>
        <position position="64"/>
    </location>
    <ligand>
        <name>Zn(2+)</name>
        <dbReference type="ChEBI" id="CHEBI:29105"/>
        <label>1</label>
    </ligand>
</feature>
<feature type="binding site" evidence="8">
    <location>
        <position position="174"/>
    </location>
    <ligand>
        <name>Zn(2+)</name>
        <dbReference type="ChEBI" id="CHEBI:29105"/>
        <label>1</label>
    </ligand>
</feature>
<evidence type="ECO:0000256" key="7">
    <source>
        <dbReference type="PIRSR" id="PIRSR001123-1"/>
    </source>
</evidence>
<accession>A0A1S1V9Z6</accession>
<keyword evidence="10" id="KW-1185">Reference proteome</keyword>
<dbReference type="InterPro" id="IPR008007">
    <property type="entry name" value="Peptidase_M42"/>
</dbReference>
<comment type="caution">
    <text evidence="9">The sequence shown here is derived from an EMBL/GenBank/DDBJ whole genome shotgun (WGS) entry which is preliminary data.</text>
</comment>
<dbReference type="SUPFAM" id="SSF53187">
    <property type="entry name" value="Zn-dependent exopeptidases"/>
    <property type="match status" value="1"/>
</dbReference>
<evidence type="ECO:0000256" key="2">
    <source>
        <dbReference type="ARBA" id="ARBA00022438"/>
    </source>
</evidence>
<keyword evidence="5 9" id="KW-0378">Hydrolase</keyword>
<dbReference type="EMBL" id="MKIE01000002">
    <property type="protein sequence ID" value="OHW62957.1"/>
    <property type="molecule type" value="Genomic_DNA"/>
</dbReference>
<evidence type="ECO:0000256" key="3">
    <source>
        <dbReference type="ARBA" id="ARBA00022670"/>
    </source>
</evidence>
<feature type="binding site" evidence="8">
    <location>
        <position position="207"/>
    </location>
    <ligand>
        <name>Zn(2+)</name>
        <dbReference type="ChEBI" id="CHEBI:29105"/>
        <label>2</label>
    </ligand>
</feature>
<dbReference type="GO" id="GO:0006508">
    <property type="term" value="P:proteolysis"/>
    <property type="evidence" value="ECO:0007669"/>
    <property type="project" value="UniProtKB-KW"/>
</dbReference>
<dbReference type="Gene3D" id="3.40.630.10">
    <property type="entry name" value="Zn peptidases"/>
    <property type="match status" value="1"/>
</dbReference>
<reference evidence="9 10" key="1">
    <citation type="submission" date="2016-09" db="EMBL/GenBank/DDBJ databases">
        <title>Genome sequence of Eubacterium angustum.</title>
        <authorList>
            <person name="Poehlein A."/>
            <person name="Daniel R."/>
        </authorList>
    </citation>
    <scope>NUCLEOTIDE SEQUENCE [LARGE SCALE GENOMIC DNA]</scope>
    <source>
        <strain evidence="9 10">DSM 1989</strain>
    </source>
</reference>
<dbReference type="PIRSF" id="PIRSF001123">
    <property type="entry name" value="PepA_GA"/>
    <property type="match status" value="1"/>
</dbReference>
<evidence type="ECO:0000256" key="8">
    <source>
        <dbReference type="PIRSR" id="PIRSR001123-2"/>
    </source>
</evidence>
<dbReference type="AlphaFoldDB" id="A0A1S1V9Z6"/>
<comment type="cofactor">
    <cofactor evidence="8">
        <name>a divalent metal cation</name>
        <dbReference type="ChEBI" id="CHEBI:60240"/>
    </cofactor>
    <text evidence="8">Binds 2 divalent metal cations per subunit.</text>
</comment>
<evidence type="ECO:0000313" key="9">
    <source>
        <dbReference type="EMBL" id="OHW62957.1"/>
    </source>
</evidence>
<sequence length="349" mass="38097">MNLKEKIEKLSNSAGVSGYESDIAGITEGYFKEFCEETYIDKLGSVVGVKRGNGSGKKVMLMAHIDEIGFMVSNADKNGLLQFSTIGGFDPRTLLYQDVVLHGERKLNGVIVPEKFSLEEQDRSKAIPIEDLRIDIGTKSKEEALSMVEIGTTATVDRELLTLEGNHISGKAMDDRACVGVLLECGSELLKYNHQLDVYFVGSVQEEVGTRGAVTSAYEIDPEIGIAVDVTFGHTSDLSDEETIEMGKGSGITIGGNMHRGLREKMIEIAKKHNIPYQIEVSPGQTGTDARSIQITKAGIPTLLLAVPLRYMHTSIEVVNMNDVESSGRLLARFIAEICESELEELTCC</sequence>
<dbReference type="Proteomes" id="UP000180254">
    <property type="component" value="Unassembled WGS sequence"/>
</dbReference>
<keyword evidence="2 9" id="KW-0031">Aminopeptidase</keyword>
<dbReference type="CDD" id="cd05656">
    <property type="entry name" value="M42_Frv"/>
    <property type="match status" value="1"/>
</dbReference>
<dbReference type="Pfam" id="PF05343">
    <property type="entry name" value="Peptidase_M42"/>
    <property type="match status" value="1"/>
</dbReference>
<evidence type="ECO:0000256" key="4">
    <source>
        <dbReference type="ARBA" id="ARBA00022723"/>
    </source>
</evidence>
<dbReference type="PANTHER" id="PTHR32481">
    <property type="entry name" value="AMINOPEPTIDASE"/>
    <property type="match status" value="1"/>
</dbReference>
<dbReference type="PANTHER" id="PTHR32481:SF0">
    <property type="entry name" value="AMINOPEPTIDASE YPDE-RELATED"/>
    <property type="match status" value="1"/>
</dbReference>
<comment type="similarity">
    <text evidence="1 6">Belongs to the peptidase M42 family.</text>
</comment>
<name>A0A1S1V9Z6_9FIRM</name>
<protein>
    <submittedName>
        <fullName evidence="9">Putative aminopeptidase YsdC</fullName>
        <ecNumber evidence="9">3.4.11.-</ecNumber>
    </submittedName>
</protein>
<dbReference type="SUPFAM" id="SSF101821">
    <property type="entry name" value="Aminopeptidase/glucanase lid domain"/>
    <property type="match status" value="1"/>
</dbReference>
<evidence type="ECO:0000256" key="5">
    <source>
        <dbReference type="ARBA" id="ARBA00022801"/>
    </source>
</evidence>
<evidence type="ECO:0000256" key="1">
    <source>
        <dbReference type="ARBA" id="ARBA00006272"/>
    </source>
</evidence>
<proteinExistence type="inferred from homology"/>
<dbReference type="STRING" id="39480.EUAN_07410"/>
<dbReference type="Gene3D" id="2.40.30.40">
    <property type="entry name" value="Peptidase M42, domain 2"/>
    <property type="match status" value="1"/>
</dbReference>
<keyword evidence="4 8" id="KW-0479">Metal-binding</keyword>
<dbReference type="OrthoDB" id="9772053at2"/>
<gene>
    <name evidence="9" type="primary">ysdC_3</name>
    <name evidence="9" type="ORF">EUAN_07410</name>
</gene>
<dbReference type="InterPro" id="IPR051464">
    <property type="entry name" value="Peptidase_M42_aminopept"/>
</dbReference>
<feature type="binding site" evidence="8">
    <location>
        <position position="174"/>
    </location>
    <ligand>
        <name>Zn(2+)</name>
        <dbReference type="ChEBI" id="CHEBI:29105"/>
        <label>2</label>
    </ligand>
</feature>
<keyword evidence="3" id="KW-0645">Protease</keyword>
<dbReference type="GO" id="GO:0004177">
    <property type="term" value="F:aminopeptidase activity"/>
    <property type="evidence" value="ECO:0007669"/>
    <property type="project" value="UniProtKB-UniRule"/>
</dbReference>
<dbReference type="EC" id="3.4.11.-" evidence="9"/>
<dbReference type="InterPro" id="IPR023367">
    <property type="entry name" value="Peptidase_M42_dom2"/>
</dbReference>
<dbReference type="GO" id="GO:0046872">
    <property type="term" value="F:metal ion binding"/>
    <property type="evidence" value="ECO:0007669"/>
    <property type="project" value="UniProtKB-UniRule"/>
</dbReference>